<evidence type="ECO:0000313" key="1">
    <source>
        <dbReference type="EMBL" id="KAJ2008167.1"/>
    </source>
</evidence>
<gene>
    <name evidence="1" type="ORF">H4R26_000372</name>
</gene>
<organism evidence="1 2">
    <name type="scientific">Coemansia thaxteri</name>
    <dbReference type="NCBI Taxonomy" id="2663907"/>
    <lineage>
        <taxon>Eukaryota</taxon>
        <taxon>Fungi</taxon>
        <taxon>Fungi incertae sedis</taxon>
        <taxon>Zoopagomycota</taxon>
        <taxon>Kickxellomycotina</taxon>
        <taxon>Kickxellomycetes</taxon>
        <taxon>Kickxellales</taxon>
        <taxon>Kickxellaceae</taxon>
        <taxon>Coemansia</taxon>
    </lineage>
</organism>
<evidence type="ECO:0000313" key="2">
    <source>
        <dbReference type="Proteomes" id="UP001150907"/>
    </source>
</evidence>
<proteinExistence type="predicted"/>
<dbReference type="OrthoDB" id="775356at2759"/>
<sequence>MPQFLPANLDVRILTTGVLYLRVHSSAGAPKPIPHALAPGAEWLPHIAVLSECAGYVSLLLYEVDETAVAEVVEIDVQNLFIYSIQPDDESLFGCSFGFHVN</sequence>
<name>A0A9W8BMV4_9FUNG</name>
<keyword evidence="2" id="KW-1185">Reference proteome</keyword>
<accession>A0A9W8BMV4</accession>
<dbReference type="AlphaFoldDB" id="A0A9W8BMV4"/>
<comment type="caution">
    <text evidence="1">The sequence shown here is derived from an EMBL/GenBank/DDBJ whole genome shotgun (WGS) entry which is preliminary data.</text>
</comment>
<feature type="non-terminal residue" evidence="1">
    <location>
        <position position="102"/>
    </location>
</feature>
<reference evidence="1" key="1">
    <citation type="submission" date="2022-07" db="EMBL/GenBank/DDBJ databases">
        <title>Phylogenomic reconstructions and comparative analyses of Kickxellomycotina fungi.</title>
        <authorList>
            <person name="Reynolds N.K."/>
            <person name="Stajich J.E."/>
            <person name="Barry K."/>
            <person name="Grigoriev I.V."/>
            <person name="Crous P."/>
            <person name="Smith M.E."/>
        </authorList>
    </citation>
    <scope>NUCLEOTIDE SEQUENCE</scope>
    <source>
        <strain evidence="1">IMI 214461</strain>
    </source>
</reference>
<dbReference type="Proteomes" id="UP001150907">
    <property type="component" value="Unassembled WGS sequence"/>
</dbReference>
<dbReference type="EMBL" id="JANBQF010000010">
    <property type="protein sequence ID" value="KAJ2008167.1"/>
    <property type="molecule type" value="Genomic_DNA"/>
</dbReference>
<protein>
    <submittedName>
        <fullName evidence="1">Uncharacterized protein</fullName>
    </submittedName>
</protein>